<protein>
    <submittedName>
        <fullName evidence="2">Uncharacterized protein</fullName>
    </submittedName>
</protein>
<accession>A0A5B9EAW3</accession>
<keyword evidence="1" id="KW-0472">Membrane</keyword>
<sequence length="153" mass="17106">MEWTTRTRRFGRYLVSGLAAPTVFFLVKVILGGFNRNQSTFGYVHDLFSVFLLFAVCGELIAVGIGYPIYSFVKKVTAMTVMTYVIGGGAVALAAMALFFSFGWRVFLGGYSLRNTSFLAILFVLAGSCSGLVWFFLDCQPDDKHLRYMNRQD</sequence>
<feature type="transmembrane region" description="Helical" evidence="1">
    <location>
        <begin position="12"/>
        <end position="35"/>
    </location>
</feature>
<evidence type="ECO:0000313" key="2">
    <source>
        <dbReference type="EMBL" id="QEE28814.1"/>
    </source>
</evidence>
<feature type="transmembrane region" description="Helical" evidence="1">
    <location>
        <begin position="47"/>
        <end position="69"/>
    </location>
</feature>
<keyword evidence="3" id="KW-1185">Reference proteome</keyword>
<dbReference type="AlphaFoldDB" id="A0A5B9EAW3"/>
<keyword evidence="1" id="KW-1133">Transmembrane helix</keyword>
<proteinExistence type="predicted"/>
<feature type="transmembrane region" description="Helical" evidence="1">
    <location>
        <begin position="116"/>
        <end position="137"/>
    </location>
</feature>
<name>A0A5B9EAW3_9BACT</name>
<dbReference type="KEGG" id="talb:FTW19_12870"/>
<dbReference type="Proteomes" id="UP000321820">
    <property type="component" value="Chromosome"/>
</dbReference>
<feature type="transmembrane region" description="Helical" evidence="1">
    <location>
        <begin position="81"/>
        <end position="104"/>
    </location>
</feature>
<dbReference type="RefSeq" id="WP_147648012.1">
    <property type="nucleotide sequence ID" value="NZ_CP042806.1"/>
</dbReference>
<gene>
    <name evidence="2" type="ORF">FTW19_12870</name>
</gene>
<evidence type="ECO:0000313" key="3">
    <source>
        <dbReference type="Proteomes" id="UP000321820"/>
    </source>
</evidence>
<keyword evidence="1" id="KW-0812">Transmembrane</keyword>
<organism evidence="2 3">
    <name type="scientific">Terriglobus albidus</name>
    <dbReference type="NCBI Taxonomy" id="1592106"/>
    <lineage>
        <taxon>Bacteria</taxon>
        <taxon>Pseudomonadati</taxon>
        <taxon>Acidobacteriota</taxon>
        <taxon>Terriglobia</taxon>
        <taxon>Terriglobales</taxon>
        <taxon>Acidobacteriaceae</taxon>
        <taxon>Terriglobus</taxon>
    </lineage>
</organism>
<evidence type="ECO:0000256" key="1">
    <source>
        <dbReference type="SAM" id="Phobius"/>
    </source>
</evidence>
<dbReference type="EMBL" id="CP042806">
    <property type="protein sequence ID" value="QEE28814.1"/>
    <property type="molecule type" value="Genomic_DNA"/>
</dbReference>
<reference evidence="2 3" key="1">
    <citation type="submission" date="2019-08" db="EMBL/GenBank/DDBJ databases">
        <title>Complete genome sequence of Terriglobus albidus strain ORNL.</title>
        <authorList>
            <person name="Podar M."/>
        </authorList>
    </citation>
    <scope>NUCLEOTIDE SEQUENCE [LARGE SCALE GENOMIC DNA]</scope>
    <source>
        <strain evidence="2 3">ORNL</strain>
    </source>
</reference>